<dbReference type="Gene3D" id="3.30.300.30">
    <property type="match status" value="1"/>
</dbReference>
<name>A0ABY7FG69_MYAAR</name>
<keyword evidence="3" id="KW-1185">Reference proteome</keyword>
<feature type="region of interest" description="Disordered" evidence="1">
    <location>
        <begin position="1"/>
        <end position="41"/>
    </location>
</feature>
<dbReference type="PANTHER" id="PTHR24096">
    <property type="entry name" value="LONG-CHAIN-FATTY-ACID--COA LIGASE"/>
    <property type="match status" value="1"/>
</dbReference>
<sequence length="100" mass="11136">VAPAELEDATHKHPAGQDVAVIGGNRRPRRARRRAASGVRHQVSEYKQLHGGVVFLKEIPKSPSGKILRRFLKDMTSQAMLGEDQGTRRMEQSINQLVVI</sequence>
<dbReference type="EMBL" id="CP111022">
    <property type="protein sequence ID" value="WAR20169.1"/>
    <property type="molecule type" value="Genomic_DNA"/>
</dbReference>
<proteinExistence type="predicted"/>
<evidence type="ECO:0000256" key="1">
    <source>
        <dbReference type="SAM" id="MobiDB-lite"/>
    </source>
</evidence>
<gene>
    <name evidence="2" type="ORF">MAR_002007</name>
</gene>
<dbReference type="PANTHER" id="PTHR24096:SF422">
    <property type="entry name" value="BCDNA.GH02901"/>
    <property type="match status" value="1"/>
</dbReference>
<reference evidence="2" key="1">
    <citation type="submission" date="2022-11" db="EMBL/GenBank/DDBJ databases">
        <title>Centuries of genome instability and evolution in soft-shell clam transmissible cancer (bioRxiv).</title>
        <authorList>
            <person name="Hart S.F.M."/>
            <person name="Yonemitsu M.A."/>
            <person name="Giersch R.M."/>
            <person name="Beal B.F."/>
            <person name="Arriagada G."/>
            <person name="Davis B.W."/>
            <person name="Ostrander E.A."/>
            <person name="Goff S.P."/>
            <person name="Metzger M.J."/>
        </authorList>
    </citation>
    <scope>NUCLEOTIDE SEQUENCE</scope>
    <source>
        <strain evidence="2">MELC-2E11</strain>
        <tissue evidence="2">Siphon/mantle</tissue>
    </source>
</reference>
<evidence type="ECO:0000313" key="2">
    <source>
        <dbReference type="EMBL" id="WAR20169.1"/>
    </source>
</evidence>
<feature type="non-terminal residue" evidence="2">
    <location>
        <position position="1"/>
    </location>
</feature>
<protein>
    <submittedName>
        <fullName evidence="2">Y0074-like protein</fullName>
    </submittedName>
</protein>
<evidence type="ECO:0000313" key="3">
    <source>
        <dbReference type="Proteomes" id="UP001164746"/>
    </source>
</evidence>
<dbReference type="InterPro" id="IPR045851">
    <property type="entry name" value="AMP-bd_C_sf"/>
</dbReference>
<feature type="compositionally biased region" description="Basic residues" evidence="1">
    <location>
        <begin position="26"/>
        <end position="35"/>
    </location>
</feature>
<organism evidence="2 3">
    <name type="scientific">Mya arenaria</name>
    <name type="common">Soft-shell clam</name>
    <dbReference type="NCBI Taxonomy" id="6604"/>
    <lineage>
        <taxon>Eukaryota</taxon>
        <taxon>Metazoa</taxon>
        <taxon>Spiralia</taxon>
        <taxon>Lophotrochozoa</taxon>
        <taxon>Mollusca</taxon>
        <taxon>Bivalvia</taxon>
        <taxon>Autobranchia</taxon>
        <taxon>Heteroconchia</taxon>
        <taxon>Euheterodonta</taxon>
        <taxon>Imparidentia</taxon>
        <taxon>Neoheterodontei</taxon>
        <taxon>Myida</taxon>
        <taxon>Myoidea</taxon>
        <taxon>Myidae</taxon>
        <taxon>Mya</taxon>
    </lineage>
</organism>
<accession>A0ABY7FG69</accession>
<dbReference type="SUPFAM" id="SSF56801">
    <property type="entry name" value="Acetyl-CoA synthetase-like"/>
    <property type="match status" value="1"/>
</dbReference>
<dbReference type="Proteomes" id="UP001164746">
    <property type="component" value="Chromosome 11"/>
</dbReference>